<dbReference type="SUPFAM" id="SSF48576">
    <property type="entry name" value="Terpenoid synthases"/>
    <property type="match status" value="1"/>
</dbReference>
<protein>
    <submittedName>
        <fullName evidence="7">Uncharacterized protein</fullName>
    </submittedName>
</protein>
<evidence type="ECO:0000259" key="6">
    <source>
        <dbReference type="Pfam" id="PF03936"/>
    </source>
</evidence>
<dbReference type="InterPro" id="IPR034741">
    <property type="entry name" value="Terpene_cyclase-like_1_C"/>
</dbReference>
<dbReference type="PANTHER" id="PTHR31225">
    <property type="entry name" value="OS04G0344100 PROTEIN-RELATED"/>
    <property type="match status" value="1"/>
</dbReference>
<evidence type="ECO:0000256" key="4">
    <source>
        <dbReference type="ARBA" id="ARBA00023239"/>
    </source>
</evidence>
<keyword evidence="2" id="KW-0479">Metal-binding</keyword>
<dbReference type="InterPro" id="IPR008949">
    <property type="entry name" value="Isoprenoid_synthase_dom_sf"/>
</dbReference>
<keyword evidence="8" id="KW-1185">Reference proteome</keyword>
<evidence type="ECO:0000313" key="7">
    <source>
        <dbReference type="EMBL" id="GMN58035.1"/>
    </source>
</evidence>
<dbReference type="PANTHER" id="PTHR31225:SF137">
    <property type="entry name" value="TERPENE SYNTHASE 11-RELATED"/>
    <property type="match status" value="1"/>
</dbReference>
<evidence type="ECO:0000313" key="8">
    <source>
        <dbReference type="Proteomes" id="UP001187192"/>
    </source>
</evidence>
<dbReference type="GO" id="GO:0016102">
    <property type="term" value="P:diterpenoid biosynthetic process"/>
    <property type="evidence" value="ECO:0007669"/>
    <property type="project" value="InterPro"/>
</dbReference>
<evidence type="ECO:0000256" key="2">
    <source>
        <dbReference type="ARBA" id="ARBA00022723"/>
    </source>
</evidence>
<accession>A0AA88DMK0</accession>
<dbReference type="GO" id="GO:0010333">
    <property type="term" value="F:terpene synthase activity"/>
    <property type="evidence" value="ECO:0007669"/>
    <property type="project" value="InterPro"/>
</dbReference>
<dbReference type="Pfam" id="PF01397">
    <property type="entry name" value="Terpene_synth"/>
    <property type="match status" value="1"/>
</dbReference>
<dbReference type="CDD" id="cd00684">
    <property type="entry name" value="Terpene_cyclase_plant_C1"/>
    <property type="match status" value="1"/>
</dbReference>
<name>A0AA88DMK0_FICCA</name>
<gene>
    <name evidence="7" type="ORF">TIFTF001_027138</name>
</gene>
<dbReference type="InterPro" id="IPR050148">
    <property type="entry name" value="Terpene_synthase-like"/>
</dbReference>
<organism evidence="7 8">
    <name type="scientific">Ficus carica</name>
    <name type="common">Common fig</name>
    <dbReference type="NCBI Taxonomy" id="3494"/>
    <lineage>
        <taxon>Eukaryota</taxon>
        <taxon>Viridiplantae</taxon>
        <taxon>Streptophyta</taxon>
        <taxon>Embryophyta</taxon>
        <taxon>Tracheophyta</taxon>
        <taxon>Spermatophyta</taxon>
        <taxon>Magnoliopsida</taxon>
        <taxon>eudicotyledons</taxon>
        <taxon>Gunneridae</taxon>
        <taxon>Pentapetalae</taxon>
        <taxon>rosids</taxon>
        <taxon>fabids</taxon>
        <taxon>Rosales</taxon>
        <taxon>Moraceae</taxon>
        <taxon>Ficeae</taxon>
        <taxon>Ficus</taxon>
    </lineage>
</organism>
<evidence type="ECO:0000259" key="5">
    <source>
        <dbReference type="Pfam" id="PF01397"/>
    </source>
</evidence>
<dbReference type="Gramene" id="FCD_00036590-RA">
    <property type="protein sequence ID" value="FCD_00036590-RA:cds"/>
    <property type="gene ID" value="FCD_00036590"/>
</dbReference>
<comment type="cofactor">
    <cofactor evidence="1">
        <name>Mg(2+)</name>
        <dbReference type="ChEBI" id="CHEBI:18420"/>
    </cofactor>
</comment>
<dbReference type="FunFam" id="1.50.10.130:FF:000001">
    <property type="entry name" value="Isoprene synthase, chloroplastic"/>
    <property type="match status" value="1"/>
</dbReference>
<feature type="domain" description="Terpene synthase metal-binding" evidence="6">
    <location>
        <begin position="304"/>
        <end position="543"/>
    </location>
</feature>
<dbReference type="EMBL" id="BTGU01000075">
    <property type="protein sequence ID" value="GMN58035.1"/>
    <property type="molecule type" value="Genomic_DNA"/>
</dbReference>
<dbReference type="Proteomes" id="UP001187192">
    <property type="component" value="Unassembled WGS sequence"/>
</dbReference>
<dbReference type="Gene3D" id="1.10.600.10">
    <property type="entry name" value="Farnesyl Diphosphate Synthase"/>
    <property type="match status" value="1"/>
</dbReference>
<reference evidence="7" key="1">
    <citation type="submission" date="2023-07" db="EMBL/GenBank/DDBJ databases">
        <title>draft genome sequence of fig (Ficus carica).</title>
        <authorList>
            <person name="Takahashi T."/>
            <person name="Nishimura K."/>
        </authorList>
    </citation>
    <scope>NUCLEOTIDE SEQUENCE</scope>
</reference>
<dbReference type="InterPro" id="IPR001906">
    <property type="entry name" value="Terpene_synth_N"/>
</dbReference>
<feature type="domain" description="Terpene synthase N-terminal" evidence="5">
    <location>
        <begin position="95"/>
        <end position="247"/>
    </location>
</feature>
<dbReference type="InterPro" id="IPR044814">
    <property type="entry name" value="Terpene_cyclase_plant_C1"/>
</dbReference>
<dbReference type="FunFam" id="1.10.600.10:FF:000007">
    <property type="entry name" value="Isoprene synthase, chloroplastic"/>
    <property type="match status" value="1"/>
</dbReference>
<keyword evidence="4" id="KW-0456">Lyase</keyword>
<dbReference type="Pfam" id="PF03936">
    <property type="entry name" value="Terpene_synth_C"/>
    <property type="match status" value="1"/>
</dbReference>
<keyword evidence="3" id="KW-0460">Magnesium</keyword>
<dbReference type="SFLD" id="SFLDG01019">
    <property type="entry name" value="Terpene_Cyclase_Like_1_C_Termi"/>
    <property type="match status" value="1"/>
</dbReference>
<evidence type="ECO:0000256" key="1">
    <source>
        <dbReference type="ARBA" id="ARBA00001946"/>
    </source>
</evidence>
<dbReference type="AlphaFoldDB" id="A0AA88DMK0"/>
<dbReference type="SFLD" id="SFLDS00005">
    <property type="entry name" value="Isoprenoid_Synthase_Type_I"/>
    <property type="match status" value="1"/>
</dbReference>
<dbReference type="GO" id="GO:0000287">
    <property type="term" value="F:magnesium ion binding"/>
    <property type="evidence" value="ECO:0007669"/>
    <property type="project" value="InterPro"/>
</dbReference>
<dbReference type="InterPro" id="IPR008930">
    <property type="entry name" value="Terpenoid_cyclase/PrenylTrfase"/>
</dbReference>
<dbReference type="InterPro" id="IPR005630">
    <property type="entry name" value="Terpene_synthase_metal-bd"/>
</dbReference>
<comment type="caution">
    <text evidence="7">The sequence shown here is derived from an EMBL/GenBank/DDBJ whole genome shotgun (WGS) entry which is preliminary data.</text>
</comment>
<evidence type="ECO:0000256" key="3">
    <source>
        <dbReference type="ARBA" id="ARBA00022842"/>
    </source>
</evidence>
<dbReference type="SUPFAM" id="SSF48239">
    <property type="entry name" value="Terpenoid cyclases/Protein prenyltransferases"/>
    <property type="match status" value="1"/>
</dbReference>
<sequence>MQMKGVQFIRHTNSLVSPGLIKQPIVVPIVKAFSPKKKFVARTSGSLSCKCQLSPLPTAQPSNLEISHHDALLKSVVLPQGMVSHLAYNDKLDPSTMKCTTEELVVKIKKALQKPSSQSTKMKLVDEIQRLGVDHHFEEEIRILLEEFSDCNSNEDLFDTALRFRLLRQNGLPTSSDVFDKFMDKNGKFKESLKEDVQGMLSLYEASYLSAEGDDKLLKAMEFTRSHLKQATPSLSPQLQTQVAKSLELPRHLRMATLEVRSYIDDYSRESNHNPALLEVAKSDFRELQSLHKKELAEIIWWWKQLGLVEKLGFARDRPFECFLWTVGIFPEASYSNIRIELTKTVCVLLVLDDIYDTYGSLDELILFNDAIKRWDLRAMEQLPDYMKICYMALYNTTNEIAYRVLKEHGWCIADHLKRTWIDIFDAFLAESKWFNTGYTPTLEQYLTNGVTSGGSYMALVHAFFLIGHGVTDETVSMMQPYPELFSCSGKILRLWDDLGTATEEKERGDVASSIECYMRENNVEMEDEARKHIKQMIRSLWMELNGHLTAPTALPRSMTKTCFNLARTAQIIYQHGDDNRFFSVEDHVQSLFFKPCA</sequence>
<proteinExistence type="predicted"/>
<dbReference type="Gene3D" id="1.50.10.130">
    <property type="entry name" value="Terpene synthase, N-terminal domain"/>
    <property type="match status" value="1"/>
</dbReference>
<dbReference type="InterPro" id="IPR036965">
    <property type="entry name" value="Terpene_synth_N_sf"/>
</dbReference>